<organism evidence="1 2">
    <name type="scientific">Hafnia alvei ATCC 51873</name>
    <dbReference type="NCBI Taxonomy" id="1002364"/>
    <lineage>
        <taxon>Bacteria</taxon>
        <taxon>Pseudomonadati</taxon>
        <taxon>Pseudomonadota</taxon>
        <taxon>Gammaproteobacteria</taxon>
        <taxon>Enterobacterales</taxon>
        <taxon>Hafniaceae</taxon>
        <taxon>Hafnia</taxon>
    </lineage>
</organism>
<dbReference type="Gene3D" id="1.10.260.40">
    <property type="entry name" value="lambda repressor-like DNA-binding domains"/>
    <property type="match status" value="1"/>
</dbReference>
<dbReference type="GO" id="GO:0006355">
    <property type="term" value="P:regulation of DNA-templated transcription"/>
    <property type="evidence" value="ECO:0007669"/>
    <property type="project" value="InterPro"/>
</dbReference>
<dbReference type="EMBL" id="AGCI01000054">
    <property type="protein sequence ID" value="EHM42396.1"/>
    <property type="molecule type" value="Genomic_DNA"/>
</dbReference>
<dbReference type="AlphaFoldDB" id="G9Y726"/>
<name>G9Y726_HAFAL</name>
<sequence>MANPNHLTGGVTIYSTKEVSQMEHASYSKRINEVETELRCRMMQKTNRELAKQAGWHESKVSRLNIRDMATMFVLLEKVWETSLIREVARQAVESVLPQKKKSPTAVTADDSQITMTF</sequence>
<dbReference type="InterPro" id="IPR010982">
    <property type="entry name" value="Lambda_DNA-bd_dom_sf"/>
</dbReference>
<dbReference type="GO" id="GO:0003677">
    <property type="term" value="F:DNA binding"/>
    <property type="evidence" value="ECO:0007669"/>
    <property type="project" value="InterPro"/>
</dbReference>
<dbReference type="RefSeq" id="WP_004092515.1">
    <property type="nucleotide sequence ID" value="NZ_JH417523.1"/>
</dbReference>
<reference evidence="1 2" key="1">
    <citation type="submission" date="2011-08" db="EMBL/GenBank/DDBJ databases">
        <authorList>
            <person name="Weinstock G."/>
            <person name="Sodergren E."/>
            <person name="Clifton S."/>
            <person name="Fulton L."/>
            <person name="Fulton B."/>
            <person name="Courtney L."/>
            <person name="Fronick C."/>
            <person name="Harrison M."/>
            <person name="Strong C."/>
            <person name="Farmer C."/>
            <person name="Delahaunty K."/>
            <person name="Markovic C."/>
            <person name="Hall O."/>
            <person name="Minx P."/>
            <person name="Tomlinson C."/>
            <person name="Mitreva M."/>
            <person name="Hou S."/>
            <person name="Chen J."/>
            <person name="Wollam A."/>
            <person name="Pepin K.H."/>
            <person name="Johnson M."/>
            <person name="Bhonagiri V."/>
            <person name="Zhang X."/>
            <person name="Suruliraj S."/>
            <person name="Warren W."/>
            <person name="Chinwalla A."/>
            <person name="Mardis E.R."/>
            <person name="Wilson R.K."/>
        </authorList>
    </citation>
    <scope>NUCLEOTIDE SEQUENCE [LARGE SCALE GENOMIC DNA]</scope>
    <source>
        <strain evidence="1 2">ATCC 51873</strain>
    </source>
</reference>
<dbReference type="InterPro" id="IPR007933">
    <property type="entry name" value="Transcrpt_activ_CII"/>
</dbReference>
<feature type="non-terminal residue" evidence="1">
    <location>
        <position position="118"/>
    </location>
</feature>
<dbReference type="HOGENOM" id="CLU_182260_0_0_6"/>
<evidence type="ECO:0000313" key="1">
    <source>
        <dbReference type="EMBL" id="EHM42396.1"/>
    </source>
</evidence>
<dbReference type="Pfam" id="PF05269">
    <property type="entry name" value="Phage_CII"/>
    <property type="match status" value="1"/>
</dbReference>
<protein>
    <submittedName>
        <fullName evidence="1">Bacteriophage CII protein</fullName>
    </submittedName>
</protein>
<proteinExistence type="predicted"/>
<gene>
    <name evidence="1" type="ORF">HMPREF0454_02377</name>
</gene>
<dbReference type="Proteomes" id="UP000005959">
    <property type="component" value="Unassembled WGS sequence"/>
</dbReference>
<comment type="caution">
    <text evidence="1">The sequence shown here is derived from an EMBL/GenBank/DDBJ whole genome shotgun (WGS) entry which is preliminary data.</text>
</comment>
<evidence type="ECO:0000313" key="2">
    <source>
        <dbReference type="Proteomes" id="UP000005959"/>
    </source>
</evidence>
<accession>G9Y726</accession>